<evidence type="ECO:0000256" key="6">
    <source>
        <dbReference type="ARBA" id="ARBA00023136"/>
    </source>
</evidence>
<feature type="transmembrane region" description="Helical" evidence="9">
    <location>
        <begin position="76"/>
        <end position="98"/>
    </location>
</feature>
<feature type="compositionally biased region" description="Polar residues" evidence="8">
    <location>
        <begin position="1"/>
        <end position="21"/>
    </location>
</feature>
<dbReference type="Pfam" id="PF00854">
    <property type="entry name" value="PTR2"/>
    <property type="match status" value="2"/>
</dbReference>
<name>A0AAN8QEF4_PATCE</name>
<dbReference type="InterPro" id="IPR000109">
    <property type="entry name" value="POT_fam"/>
</dbReference>
<dbReference type="EMBL" id="JAZGQO010000002">
    <property type="protein sequence ID" value="KAK6190851.1"/>
    <property type="molecule type" value="Genomic_DNA"/>
</dbReference>
<organism evidence="10 11">
    <name type="scientific">Patella caerulea</name>
    <name type="common">Rayed Mediterranean limpet</name>
    <dbReference type="NCBI Taxonomy" id="87958"/>
    <lineage>
        <taxon>Eukaryota</taxon>
        <taxon>Metazoa</taxon>
        <taxon>Spiralia</taxon>
        <taxon>Lophotrochozoa</taxon>
        <taxon>Mollusca</taxon>
        <taxon>Gastropoda</taxon>
        <taxon>Patellogastropoda</taxon>
        <taxon>Patelloidea</taxon>
        <taxon>Patellidae</taxon>
        <taxon>Patella</taxon>
    </lineage>
</organism>
<feature type="transmembrane region" description="Helical" evidence="9">
    <location>
        <begin position="164"/>
        <end position="185"/>
    </location>
</feature>
<keyword evidence="6 9" id="KW-0472">Membrane</keyword>
<reference evidence="10 11" key="1">
    <citation type="submission" date="2024-01" db="EMBL/GenBank/DDBJ databases">
        <title>The genome of the rayed Mediterranean limpet Patella caerulea (Linnaeus, 1758).</title>
        <authorList>
            <person name="Anh-Thu Weber A."/>
            <person name="Halstead-Nussloch G."/>
        </authorList>
    </citation>
    <scope>NUCLEOTIDE SEQUENCE [LARGE SCALE GENOMIC DNA]</scope>
    <source>
        <strain evidence="10">AATW-2023a</strain>
        <tissue evidence="10">Whole specimen</tissue>
    </source>
</reference>
<evidence type="ECO:0000256" key="1">
    <source>
        <dbReference type="ARBA" id="ARBA00004141"/>
    </source>
</evidence>
<feature type="region of interest" description="Disordered" evidence="8">
    <location>
        <begin position="627"/>
        <end position="648"/>
    </location>
</feature>
<feature type="transmembrane region" description="Helical" evidence="9">
    <location>
        <begin position="35"/>
        <end position="56"/>
    </location>
</feature>
<dbReference type="AlphaFoldDB" id="A0AAN8QEF4"/>
<sequence length="648" mass="72842">MDEQTRLIQRSPSRETSTSPVHGQRNREHLSYWKMQVACGMILFTVILERLAFYSLSGNLVLFLNKKPFSWMSYHALSASFYFLGVSFVTSLFGGWLADSFLGRYKAILVAFIIYIAGYGTMVCLAPIPSKNGTVIINGTEICEFKNQSGQHDKSNPFDENCAGLLYIVLTIIAIGTGSVKANIAPFGADQVLGGGQQPTLVFFNWFYWCINIGAFLGLGIFTYIEQQQFFYIGYLISGSALAFGAVLFLLGGCVFICKPASGSVLTNIFKILREACRSKRRRSKMISRTQRYIVDEADNEEEIKFLDHAKHRHGGIYHDSIVDDVRDLKKIISVFVVLIPYWVVYFQMQTTFLLQGLHMRLLFKDSEKNASDSCNNVTDEIETIEQKPQIVAAWLSLFDVILLIIMLPLFDRVIYPRLAKAGYPFSMTKRILVGMVFAIAAMLVAGALEYFRLKSFWPWGEGECQCKNRSVPQIIGDTKYNAADLSVLWQIPQYALIGMSEVFTSVAGLQFAVSMAPKSMKGIIMGLFYFTSGIGSFLGTAITAILNANTIWFVDGDDHGDINCRLPCRPPDNIVQANKSCHLDYYFYFLAGVELIGLILFVMVSKIYHLDQDEHNQNILQLPVGEDKEIPPGRRTPHSIQRSISNM</sequence>
<dbReference type="SUPFAM" id="SSF103473">
    <property type="entry name" value="MFS general substrate transporter"/>
    <property type="match status" value="1"/>
</dbReference>
<feature type="transmembrane region" description="Helical" evidence="9">
    <location>
        <begin position="332"/>
        <end position="349"/>
    </location>
</feature>
<comment type="caution">
    <text evidence="10">The sequence shown here is derived from an EMBL/GenBank/DDBJ whole genome shotgun (WGS) entry which is preliminary data.</text>
</comment>
<feature type="transmembrane region" description="Helical" evidence="9">
    <location>
        <begin position="586"/>
        <end position="605"/>
    </location>
</feature>
<gene>
    <name evidence="10" type="ORF">SNE40_002627</name>
</gene>
<keyword evidence="7" id="KW-0813">Transport</keyword>
<dbReference type="InterPro" id="IPR018456">
    <property type="entry name" value="PTR2_symporter_CS"/>
</dbReference>
<dbReference type="PANTHER" id="PTHR11654">
    <property type="entry name" value="OLIGOPEPTIDE TRANSPORTER-RELATED"/>
    <property type="match status" value="1"/>
</dbReference>
<evidence type="ECO:0000256" key="7">
    <source>
        <dbReference type="RuleBase" id="RU003755"/>
    </source>
</evidence>
<feature type="transmembrane region" description="Helical" evidence="9">
    <location>
        <begin position="432"/>
        <end position="452"/>
    </location>
</feature>
<keyword evidence="5 9" id="KW-1133">Transmembrane helix</keyword>
<dbReference type="PROSITE" id="PS01023">
    <property type="entry name" value="PTR2_2"/>
    <property type="match status" value="1"/>
</dbReference>
<accession>A0AAN8QEF4</accession>
<evidence type="ECO:0000256" key="9">
    <source>
        <dbReference type="SAM" id="Phobius"/>
    </source>
</evidence>
<keyword evidence="4" id="KW-0653">Protein transport</keyword>
<evidence type="ECO:0000256" key="2">
    <source>
        <dbReference type="ARBA" id="ARBA00005982"/>
    </source>
</evidence>
<dbReference type="Proteomes" id="UP001347796">
    <property type="component" value="Unassembled WGS sequence"/>
</dbReference>
<feature type="transmembrane region" description="Helical" evidence="9">
    <location>
        <begin position="231"/>
        <end position="258"/>
    </location>
</feature>
<feature type="transmembrane region" description="Helical" evidence="9">
    <location>
        <begin position="107"/>
        <end position="128"/>
    </location>
</feature>
<feature type="region of interest" description="Disordered" evidence="8">
    <location>
        <begin position="1"/>
        <end position="23"/>
    </location>
</feature>
<evidence type="ECO:0000313" key="10">
    <source>
        <dbReference type="EMBL" id="KAK6190851.1"/>
    </source>
</evidence>
<feature type="compositionally biased region" description="Polar residues" evidence="8">
    <location>
        <begin position="639"/>
        <end position="648"/>
    </location>
</feature>
<dbReference type="Gene3D" id="1.20.1250.20">
    <property type="entry name" value="MFS general substrate transporter like domains"/>
    <property type="match status" value="1"/>
</dbReference>
<protein>
    <submittedName>
        <fullName evidence="10">Uncharacterized protein</fullName>
    </submittedName>
</protein>
<keyword evidence="11" id="KW-1185">Reference proteome</keyword>
<evidence type="ECO:0000256" key="3">
    <source>
        <dbReference type="ARBA" id="ARBA00022692"/>
    </source>
</evidence>
<feature type="transmembrane region" description="Helical" evidence="9">
    <location>
        <begin position="495"/>
        <end position="516"/>
    </location>
</feature>
<feature type="transmembrane region" description="Helical" evidence="9">
    <location>
        <begin position="391"/>
        <end position="411"/>
    </location>
</feature>
<comment type="subcellular location">
    <subcellularLocation>
        <location evidence="1 7">Membrane</location>
        <topology evidence="1 7">Multi-pass membrane protein</topology>
    </subcellularLocation>
</comment>
<dbReference type="GO" id="GO:0006857">
    <property type="term" value="P:oligopeptide transport"/>
    <property type="evidence" value="ECO:0007669"/>
    <property type="project" value="InterPro"/>
</dbReference>
<evidence type="ECO:0000256" key="4">
    <source>
        <dbReference type="ARBA" id="ARBA00022856"/>
    </source>
</evidence>
<evidence type="ECO:0000313" key="11">
    <source>
        <dbReference type="Proteomes" id="UP001347796"/>
    </source>
</evidence>
<dbReference type="GO" id="GO:0022857">
    <property type="term" value="F:transmembrane transporter activity"/>
    <property type="evidence" value="ECO:0007669"/>
    <property type="project" value="InterPro"/>
</dbReference>
<evidence type="ECO:0000256" key="5">
    <source>
        <dbReference type="ARBA" id="ARBA00022989"/>
    </source>
</evidence>
<dbReference type="InterPro" id="IPR036259">
    <property type="entry name" value="MFS_trans_sf"/>
</dbReference>
<comment type="similarity">
    <text evidence="2 7">Belongs to the major facilitator superfamily. Proton-dependent oligopeptide transporter (POT/PTR) (TC 2.A.17) family.</text>
</comment>
<feature type="transmembrane region" description="Helical" evidence="9">
    <location>
        <begin position="528"/>
        <end position="547"/>
    </location>
</feature>
<keyword evidence="3 7" id="KW-0812">Transmembrane</keyword>
<evidence type="ECO:0000256" key="8">
    <source>
        <dbReference type="SAM" id="MobiDB-lite"/>
    </source>
</evidence>
<keyword evidence="4" id="KW-0571">Peptide transport</keyword>
<dbReference type="GO" id="GO:0016020">
    <property type="term" value="C:membrane"/>
    <property type="evidence" value="ECO:0007669"/>
    <property type="project" value="UniProtKB-SubCell"/>
</dbReference>
<feature type="transmembrane region" description="Helical" evidence="9">
    <location>
        <begin position="206"/>
        <end position="225"/>
    </location>
</feature>
<proteinExistence type="inferred from homology"/>